<dbReference type="InterPro" id="IPR050561">
    <property type="entry name" value="PTP"/>
</dbReference>
<proteinExistence type="predicted"/>
<comment type="caution">
    <text evidence="3">The sequence shown here is derived from an EMBL/GenBank/DDBJ whole genome shotgun (WGS) entry which is preliminary data.</text>
</comment>
<dbReference type="PROSITE" id="PS50056">
    <property type="entry name" value="TYR_PHOSPHATASE_2"/>
    <property type="match status" value="1"/>
</dbReference>
<dbReference type="InterPro" id="IPR003595">
    <property type="entry name" value="Tyr_Pase_cat"/>
</dbReference>
<evidence type="ECO:0000313" key="3">
    <source>
        <dbReference type="EMBL" id="MQY42441.1"/>
    </source>
</evidence>
<dbReference type="PROSITE" id="PS00383">
    <property type="entry name" value="TYR_PHOSPHATASE_1"/>
    <property type="match status" value="1"/>
</dbReference>
<reference evidence="3 4" key="1">
    <citation type="submission" date="2019-10" db="EMBL/GenBank/DDBJ databases">
        <title>Epibacterium sp. nov., isolated from seawater.</title>
        <authorList>
            <person name="Zhang X."/>
            <person name="Li N."/>
        </authorList>
    </citation>
    <scope>NUCLEOTIDE SEQUENCE [LARGE SCALE GENOMIC DNA]</scope>
    <source>
        <strain evidence="3 4">SM1969</strain>
    </source>
</reference>
<keyword evidence="4" id="KW-1185">Reference proteome</keyword>
<dbReference type="PANTHER" id="PTHR23339">
    <property type="entry name" value="TYROSINE SPECIFIC PROTEIN PHOSPHATASE AND DUAL SPECIFICITY PROTEIN PHOSPHATASE"/>
    <property type="match status" value="1"/>
</dbReference>
<feature type="domain" description="Tyrosine specific protein phosphatases" evidence="2">
    <location>
        <begin position="99"/>
        <end position="166"/>
    </location>
</feature>
<dbReference type="AlphaFoldDB" id="A0A844AWT5"/>
<accession>A0A844AWT5</accession>
<dbReference type="InterPro" id="IPR029021">
    <property type="entry name" value="Prot-tyrosine_phosphatase-like"/>
</dbReference>
<evidence type="ECO:0000259" key="2">
    <source>
        <dbReference type="PROSITE" id="PS50056"/>
    </source>
</evidence>
<dbReference type="EMBL" id="WIXK01000003">
    <property type="protein sequence ID" value="MQY42441.1"/>
    <property type="molecule type" value="Genomic_DNA"/>
</dbReference>
<dbReference type="RefSeq" id="WP_153546600.1">
    <property type="nucleotide sequence ID" value="NZ_WIXK01000003.1"/>
</dbReference>
<sequence length="174" mass="18521">MDLSSTMVDPGQSTLTLHALSVANGILALCRIPGGTGAYQADLRHINEWKPSLVLSMTTPPEHDMVGARTLGSDIQSMASRWCHLPVPDYSTPTPAVLAKWPKASQAARKALDGGGRVLVHCRGGSGRSGMAVLRLMIETGEPPHAALKRLRAVRPSAVETDAQLAWAISARRV</sequence>
<dbReference type="SUPFAM" id="SSF52799">
    <property type="entry name" value="(Phosphotyrosine protein) phosphatases II"/>
    <property type="match status" value="1"/>
</dbReference>
<dbReference type="InterPro" id="IPR016130">
    <property type="entry name" value="Tyr_Pase_AS"/>
</dbReference>
<keyword evidence="1" id="KW-0378">Hydrolase</keyword>
<dbReference type="InterPro" id="IPR000387">
    <property type="entry name" value="Tyr_Pase_dom"/>
</dbReference>
<dbReference type="SMART" id="SM00404">
    <property type="entry name" value="PTPc_motif"/>
    <property type="match status" value="1"/>
</dbReference>
<organism evidence="3 4">
    <name type="scientific">Tritonibacter aquimaris</name>
    <dbReference type="NCBI Taxonomy" id="2663379"/>
    <lineage>
        <taxon>Bacteria</taxon>
        <taxon>Pseudomonadati</taxon>
        <taxon>Pseudomonadota</taxon>
        <taxon>Alphaproteobacteria</taxon>
        <taxon>Rhodobacterales</taxon>
        <taxon>Paracoccaceae</taxon>
        <taxon>Tritonibacter</taxon>
    </lineage>
</organism>
<dbReference type="GO" id="GO:0016791">
    <property type="term" value="F:phosphatase activity"/>
    <property type="evidence" value="ECO:0007669"/>
    <property type="project" value="UniProtKB-ARBA"/>
</dbReference>
<dbReference type="Proteomes" id="UP000436694">
    <property type="component" value="Unassembled WGS sequence"/>
</dbReference>
<evidence type="ECO:0000313" key="4">
    <source>
        <dbReference type="Proteomes" id="UP000436694"/>
    </source>
</evidence>
<evidence type="ECO:0000256" key="1">
    <source>
        <dbReference type="ARBA" id="ARBA00022801"/>
    </source>
</evidence>
<protein>
    <submittedName>
        <fullName evidence="3">Protein phosphatase</fullName>
    </submittedName>
</protein>
<dbReference type="Pfam" id="PF22784">
    <property type="entry name" value="PTP-SAK"/>
    <property type="match status" value="1"/>
</dbReference>
<name>A0A844AWT5_9RHOB</name>
<dbReference type="Gene3D" id="3.90.190.10">
    <property type="entry name" value="Protein tyrosine phosphatase superfamily"/>
    <property type="match status" value="1"/>
</dbReference>
<gene>
    <name evidence="3" type="ORF">GG681_07285</name>
</gene>
<dbReference type="InterPro" id="IPR057023">
    <property type="entry name" value="PTP-SAK"/>
</dbReference>